<dbReference type="Proteomes" id="UP000075799">
    <property type="component" value="Unassembled WGS sequence"/>
</dbReference>
<dbReference type="PANTHER" id="PTHR30408:SF12">
    <property type="entry name" value="TYPE I RESTRICTION ENZYME MJAVIII SPECIFICITY SUBUNIT"/>
    <property type="match status" value="1"/>
</dbReference>
<comment type="similarity">
    <text evidence="1">Belongs to the type-I restriction system S methylase family.</text>
</comment>
<dbReference type="Pfam" id="PF01420">
    <property type="entry name" value="Methylase_S"/>
    <property type="match status" value="1"/>
</dbReference>
<keyword evidence="3" id="KW-0238">DNA-binding</keyword>
<dbReference type="GO" id="GO:0009307">
    <property type="term" value="P:DNA restriction-modification system"/>
    <property type="evidence" value="ECO:0007669"/>
    <property type="project" value="UniProtKB-KW"/>
</dbReference>
<dbReference type="CDD" id="cd16961">
    <property type="entry name" value="RMtype1_S_TRD-CR_like"/>
    <property type="match status" value="1"/>
</dbReference>
<dbReference type="PANTHER" id="PTHR30408">
    <property type="entry name" value="TYPE-1 RESTRICTION ENZYME ECOKI SPECIFICITY PROTEIN"/>
    <property type="match status" value="1"/>
</dbReference>
<dbReference type="OrthoDB" id="5465337at2"/>
<evidence type="ECO:0000313" key="6">
    <source>
        <dbReference type="Proteomes" id="UP000075799"/>
    </source>
</evidence>
<organism evidence="5 6">
    <name type="scientific">Bdellovibrio bacteriovorus</name>
    <dbReference type="NCBI Taxonomy" id="959"/>
    <lineage>
        <taxon>Bacteria</taxon>
        <taxon>Pseudomonadati</taxon>
        <taxon>Bdellovibrionota</taxon>
        <taxon>Bdellovibrionia</taxon>
        <taxon>Bdellovibrionales</taxon>
        <taxon>Pseudobdellovibrionaceae</taxon>
        <taxon>Bdellovibrio</taxon>
    </lineage>
</organism>
<sequence>MRFNNCEYVKINKIADLRAGYQLRDRVDPDPKGKIKFIQVGDANRETHQIDLAKSDLITIDKAIEYGKYELHGHEVLFLSKGSKPGAFTVPGVSDWVSRSCHVIPMSHFLILESDKSRTYPPYLVWALNQKFMEPAIKASMKGSGIPFIAKSDFMDIKIPIPSIEVQKKIAELSALRTNELILAKKRDGLMNQLLEALLFGQLEGDAADAADASVAKQKLLDEYEKYKDISPEDFQKELRKL</sequence>
<comment type="caution">
    <text evidence="5">The sequence shown here is derived from an EMBL/GenBank/DDBJ whole genome shotgun (WGS) entry which is preliminary data.</text>
</comment>
<evidence type="ECO:0000256" key="3">
    <source>
        <dbReference type="ARBA" id="ARBA00023125"/>
    </source>
</evidence>
<evidence type="ECO:0000313" key="5">
    <source>
        <dbReference type="EMBL" id="KYG62974.1"/>
    </source>
</evidence>
<keyword evidence="2" id="KW-0680">Restriction system</keyword>
<name>A0A161PAL3_BDEBC</name>
<evidence type="ECO:0000256" key="2">
    <source>
        <dbReference type="ARBA" id="ARBA00022747"/>
    </source>
</evidence>
<dbReference type="InterPro" id="IPR000055">
    <property type="entry name" value="Restrct_endonuc_typeI_TRD"/>
</dbReference>
<dbReference type="InterPro" id="IPR044946">
    <property type="entry name" value="Restrct_endonuc_typeI_TRD_sf"/>
</dbReference>
<dbReference type="Gene3D" id="3.90.220.20">
    <property type="entry name" value="DNA methylase specificity domains"/>
    <property type="match status" value="1"/>
</dbReference>
<evidence type="ECO:0000259" key="4">
    <source>
        <dbReference type="Pfam" id="PF01420"/>
    </source>
</evidence>
<dbReference type="AlphaFoldDB" id="A0A161PAL3"/>
<dbReference type="InterPro" id="IPR052021">
    <property type="entry name" value="Type-I_RS_S_subunit"/>
</dbReference>
<feature type="domain" description="Type I restriction modification DNA specificity" evidence="4">
    <location>
        <begin position="6"/>
        <end position="172"/>
    </location>
</feature>
<evidence type="ECO:0000256" key="1">
    <source>
        <dbReference type="ARBA" id="ARBA00010923"/>
    </source>
</evidence>
<dbReference type="SUPFAM" id="SSF116734">
    <property type="entry name" value="DNA methylase specificity domain"/>
    <property type="match status" value="1"/>
</dbReference>
<dbReference type="GO" id="GO:0003677">
    <property type="term" value="F:DNA binding"/>
    <property type="evidence" value="ECO:0007669"/>
    <property type="project" value="UniProtKB-KW"/>
</dbReference>
<reference evidence="5 6" key="1">
    <citation type="submission" date="2016-03" db="EMBL/GenBank/DDBJ databases">
        <authorList>
            <person name="Ploux O."/>
        </authorList>
    </citation>
    <scope>NUCLEOTIDE SEQUENCE [LARGE SCALE GENOMIC DNA]</scope>
    <source>
        <strain evidence="5 6">EC13</strain>
    </source>
</reference>
<gene>
    <name evidence="5" type="ORF">AZI87_17080</name>
</gene>
<dbReference type="EMBL" id="LUKD01000008">
    <property type="protein sequence ID" value="KYG62974.1"/>
    <property type="molecule type" value="Genomic_DNA"/>
</dbReference>
<accession>A0A161PAL3</accession>
<proteinExistence type="inferred from homology"/>
<dbReference type="RefSeq" id="WP_063209502.1">
    <property type="nucleotide sequence ID" value="NZ_LUKD01000008.1"/>
</dbReference>
<protein>
    <recommendedName>
        <fullName evidence="4">Type I restriction modification DNA specificity domain-containing protein</fullName>
    </recommendedName>
</protein>